<keyword evidence="5" id="KW-0813">Transport</keyword>
<dbReference type="CDD" id="cd06261">
    <property type="entry name" value="TM_PBP2"/>
    <property type="match status" value="1"/>
</dbReference>
<evidence type="ECO:0000313" key="8">
    <source>
        <dbReference type="EMBL" id="MFC4106878.1"/>
    </source>
</evidence>
<dbReference type="Pfam" id="PF00528">
    <property type="entry name" value="BPD_transp_1"/>
    <property type="match status" value="1"/>
</dbReference>
<keyword evidence="2 5" id="KW-0812">Transmembrane</keyword>
<protein>
    <submittedName>
        <fullName evidence="8">Carbohydrate ABC transporter permease</fullName>
    </submittedName>
</protein>
<reference evidence="9" key="1">
    <citation type="journal article" date="2019" name="Int. J. Syst. Evol. Microbiol.">
        <title>The Global Catalogue of Microorganisms (GCM) 10K type strain sequencing project: providing services to taxonomists for standard genome sequencing and annotation.</title>
        <authorList>
            <consortium name="The Broad Institute Genomics Platform"/>
            <consortium name="The Broad Institute Genome Sequencing Center for Infectious Disease"/>
            <person name="Wu L."/>
            <person name="Ma J."/>
        </authorList>
    </citation>
    <scope>NUCLEOTIDE SEQUENCE [LARGE SCALE GENOMIC DNA]</scope>
    <source>
        <strain evidence="9">2902at01</strain>
    </source>
</reference>
<keyword evidence="4 5" id="KW-0472">Membrane</keyword>
<comment type="similarity">
    <text evidence="5">Belongs to the binding-protein-dependent transport system permease family.</text>
</comment>
<dbReference type="RefSeq" id="WP_377545208.1">
    <property type="nucleotide sequence ID" value="NZ_JBHSBN010000007.1"/>
</dbReference>
<name>A0ABV8KLB9_9ACTN</name>
<comment type="caution">
    <text evidence="8">The sequence shown here is derived from an EMBL/GenBank/DDBJ whole genome shotgun (WGS) entry which is preliminary data.</text>
</comment>
<gene>
    <name evidence="8" type="ORF">ACFOX0_13195</name>
</gene>
<evidence type="ECO:0000259" key="7">
    <source>
        <dbReference type="PROSITE" id="PS50928"/>
    </source>
</evidence>
<dbReference type="PROSITE" id="PS50928">
    <property type="entry name" value="ABC_TM1"/>
    <property type="match status" value="1"/>
</dbReference>
<dbReference type="InterPro" id="IPR035906">
    <property type="entry name" value="MetI-like_sf"/>
</dbReference>
<feature type="compositionally biased region" description="Basic residues" evidence="6">
    <location>
        <begin position="124"/>
        <end position="135"/>
    </location>
</feature>
<dbReference type="EMBL" id="JBHSBN010000007">
    <property type="protein sequence ID" value="MFC4106878.1"/>
    <property type="molecule type" value="Genomic_DNA"/>
</dbReference>
<evidence type="ECO:0000256" key="3">
    <source>
        <dbReference type="ARBA" id="ARBA00022989"/>
    </source>
</evidence>
<feature type="transmembrane region" description="Helical" evidence="5">
    <location>
        <begin position="89"/>
        <end position="117"/>
    </location>
</feature>
<evidence type="ECO:0000256" key="5">
    <source>
        <dbReference type="RuleBase" id="RU363032"/>
    </source>
</evidence>
<dbReference type="PANTHER" id="PTHR43759:SF1">
    <property type="entry name" value="GLUCOSE IMPORT SYSTEM PERMEASE PROTEIN GLCT"/>
    <property type="match status" value="1"/>
</dbReference>
<evidence type="ECO:0000256" key="6">
    <source>
        <dbReference type="SAM" id="MobiDB-lite"/>
    </source>
</evidence>
<feature type="domain" description="ABC transmembrane type-1" evidence="7">
    <location>
        <begin position="1"/>
        <end position="107"/>
    </location>
</feature>
<dbReference type="InterPro" id="IPR000515">
    <property type="entry name" value="MetI-like"/>
</dbReference>
<keyword evidence="9" id="KW-1185">Reference proteome</keyword>
<feature type="transmembrane region" description="Helical" evidence="5">
    <location>
        <begin position="29"/>
        <end position="50"/>
    </location>
</feature>
<organism evidence="8 9">
    <name type="scientific">Micromonospora zhanjiangensis</name>
    <dbReference type="NCBI Taxonomy" id="1522057"/>
    <lineage>
        <taxon>Bacteria</taxon>
        <taxon>Bacillati</taxon>
        <taxon>Actinomycetota</taxon>
        <taxon>Actinomycetes</taxon>
        <taxon>Micromonosporales</taxon>
        <taxon>Micromonosporaceae</taxon>
        <taxon>Micromonospora</taxon>
    </lineage>
</organism>
<evidence type="ECO:0000256" key="2">
    <source>
        <dbReference type="ARBA" id="ARBA00022692"/>
    </source>
</evidence>
<evidence type="ECO:0000256" key="1">
    <source>
        <dbReference type="ARBA" id="ARBA00004141"/>
    </source>
</evidence>
<sequence>MLVLAGLQLIAPEIHEAAQLDGASAWRRLVSVTLPLVRPALLVAVLFRILDTLRMFDLPYVLIGPRKSSVETLSMLAQNEAANTRYGPAAAYAVVLFLYLFLVAVAFVKLLGADLLGDAAERSRGRRRNQPRRPGRGAGVPEKAGTRS</sequence>
<dbReference type="InterPro" id="IPR052730">
    <property type="entry name" value="Sugar_ABC_transporter"/>
</dbReference>
<evidence type="ECO:0000313" key="9">
    <source>
        <dbReference type="Proteomes" id="UP001595868"/>
    </source>
</evidence>
<dbReference type="SUPFAM" id="SSF161098">
    <property type="entry name" value="MetI-like"/>
    <property type="match status" value="1"/>
</dbReference>
<feature type="region of interest" description="Disordered" evidence="6">
    <location>
        <begin position="122"/>
        <end position="148"/>
    </location>
</feature>
<comment type="subcellular location">
    <subcellularLocation>
        <location evidence="5">Cell membrane</location>
        <topology evidence="5">Multi-pass membrane protein</topology>
    </subcellularLocation>
    <subcellularLocation>
        <location evidence="1">Membrane</location>
        <topology evidence="1">Multi-pass membrane protein</topology>
    </subcellularLocation>
</comment>
<dbReference type="Proteomes" id="UP001595868">
    <property type="component" value="Unassembled WGS sequence"/>
</dbReference>
<proteinExistence type="inferred from homology"/>
<accession>A0ABV8KLB9</accession>
<dbReference type="PANTHER" id="PTHR43759">
    <property type="entry name" value="TREHALOSE TRANSPORT SYSTEM PERMEASE PROTEIN SUGA"/>
    <property type="match status" value="1"/>
</dbReference>
<keyword evidence="3 5" id="KW-1133">Transmembrane helix</keyword>
<dbReference type="Gene3D" id="1.10.3720.10">
    <property type="entry name" value="MetI-like"/>
    <property type="match status" value="1"/>
</dbReference>
<evidence type="ECO:0000256" key="4">
    <source>
        <dbReference type="ARBA" id="ARBA00023136"/>
    </source>
</evidence>